<feature type="compositionally biased region" description="Basic and acidic residues" evidence="3">
    <location>
        <begin position="361"/>
        <end position="371"/>
    </location>
</feature>
<accession>A0A6V7SEQ5</accession>
<protein>
    <recommendedName>
        <fullName evidence="7">mTERF domain-containing protein</fullName>
    </recommendedName>
</protein>
<dbReference type="GO" id="GO:0003676">
    <property type="term" value="F:nucleic acid binding"/>
    <property type="evidence" value="ECO:0007669"/>
    <property type="project" value="InterPro"/>
</dbReference>
<keyword evidence="4" id="KW-1133">Transmembrane helix</keyword>
<evidence type="ECO:0008006" key="7">
    <source>
        <dbReference type="Google" id="ProtNLM"/>
    </source>
</evidence>
<comment type="similarity">
    <text evidence="1">Belongs to the mTERF family.</text>
</comment>
<sequence>MNSYYYYLACFVIICFNSFVCNIISCKTVYNGNSTKGGKSVLLKKRRNSSLNFKAMQKRNNTNKQNVKNDNLYYLGTNMFITSAYQPLKLHHKIYKNINGSDKKVKRNTKWRYTILKATDKQVNNLKKIKNIDNTILGNNFHDKEDEIIDQIPEKFLNVFKWALEFKLKNFNCKFSRITKLAKKNNEQLKSLDNYAIGYKENLLAMLQNDRNFFVNIVKKLKSKDYFNFDIYSIFKFINIDIRFLFNPDCHDESAIFFLIFGNLDKSINYFIDNKHTVNFDQMPKDPNYDTQENGEPHMTIRERKRLLRIQKKLAREEKRRLYKERLAISAENPNPGSENGGEENDSSENGGEEIVSSENVSDKNDGESKINEIPSQANERQMEKESITKVNIKKSSSIDEKLSFFLKYYKELEYFFTNHFKSGDEIKNFFETCNTEEDKIIKEEINFNSNGEQIINKKEIIKNGLNLEMIKKVIKTSPRLSLINKNTLTKRIAHYRNEVNYTYDELMDILYNLPQFYSFGNLKKKYNELLNLHQSIKEEDLKKLIKIYPRIFTYNIYRTIRPKLLYLIRHLNKTFTDSISFPQYYSYSFRLRIIPRHVAYMSLYYDDYIKYYKELFKKYSYADFNNKFNSLVYNSNIPPINLKKLLQTSNKEFIEYYKIPYYQFVKATQLAKNIQNPFIIY</sequence>
<evidence type="ECO:0000256" key="1">
    <source>
        <dbReference type="ARBA" id="ARBA00007692"/>
    </source>
</evidence>
<evidence type="ECO:0000313" key="6">
    <source>
        <dbReference type="Proteomes" id="UP000515697"/>
    </source>
</evidence>
<feature type="region of interest" description="Disordered" evidence="3">
    <location>
        <begin position="325"/>
        <end position="389"/>
    </location>
</feature>
<dbReference type="InterPro" id="IPR038538">
    <property type="entry name" value="MTERF_sf"/>
</dbReference>
<dbReference type="VEuPathDB" id="PlasmoDB:PVPCR_0201230"/>
<organism evidence="5 6">
    <name type="scientific">Plasmodium vinckei</name>
    <dbReference type="NCBI Taxonomy" id="5860"/>
    <lineage>
        <taxon>Eukaryota</taxon>
        <taxon>Sar</taxon>
        <taxon>Alveolata</taxon>
        <taxon>Apicomplexa</taxon>
        <taxon>Aconoidasida</taxon>
        <taxon>Haemosporida</taxon>
        <taxon>Plasmodiidae</taxon>
        <taxon>Plasmodium</taxon>
        <taxon>Plasmodium (Vinckeia)</taxon>
    </lineage>
</organism>
<keyword evidence="4" id="KW-0472">Membrane</keyword>
<feature type="region of interest" description="Disordered" evidence="3">
    <location>
        <begin position="282"/>
        <end position="302"/>
    </location>
</feature>
<dbReference type="SMART" id="SM00733">
    <property type="entry name" value="Mterf"/>
    <property type="match status" value="4"/>
</dbReference>
<dbReference type="AlphaFoldDB" id="A0A6V7SEQ5"/>
<name>A0A6V7SEQ5_PLAVN</name>
<gene>
    <name evidence="5" type="ORF">PVSEL_0201180</name>
</gene>
<proteinExistence type="inferred from homology"/>
<keyword evidence="2" id="KW-0809">Transit peptide</keyword>
<dbReference type="VEuPathDB" id="PlasmoDB:PVLDE_0201200"/>
<dbReference type="VEuPathDB" id="PlasmoDB:PVSEL_0201180"/>
<reference evidence="5 6" key="1">
    <citation type="submission" date="2020-08" db="EMBL/GenBank/DDBJ databases">
        <authorList>
            <person name="Ramaprasad A."/>
        </authorList>
    </citation>
    <scope>NUCLEOTIDE SEQUENCE [LARGE SCALE GENOMIC DNA]</scope>
</reference>
<dbReference type="EMBL" id="LR865423">
    <property type="protein sequence ID" value="CAD2096572.1"/>
    <property type="molecule type" value="Genomic_DNA"/>
</dbReference>
<dbReference type="Gene3D" id="1.25.70.10">
    <property type="entry name" value="Transcription termination factor 3, mitochondrial"/>
    <property type="match status" value="1"/>
</dbReference>
<evidence type="ECO:0000256" key="4">
    <source>
        <dbReference type="SAM" id="Phobius"/>
    </source>
</evidence>
<evidence type="ECO:0000256" key="2">
    <source>
        <dbReference type="ARBA" id="ARBA00022946"/>
    </source>
</evidence>
<dbReference type="VEuPathDB" id="PlasmoDB:PVBDA_0201240"/>
<feature type="transmembrane region" description="Helical" evidence="4">
    <location>
        <begin position="6"/>
        <end position="30"/>
    </location>
</feature>
<dbReference type="Pfam" id="PF02536">
    <property type="entry name" value="mTERF"/>
    <property type="match status" value="1"/>
</dbReference>
<evidence type="ECO:0000313" key="5">
    <source>
        <dbReference type="EMBL" id="CAD2096572.1"/>
    </source>
</evidence>
<evidence type="ECO:0000256" key="3">
    <source>
        <dbReference type="SAM" id="MobiDB-lite"/>
    </source>
</evidence>
<dbReference type="InterPro" id="IPR003690">
    <property type="entry name" value="MTERF"/>
</dbReference>
<dbReference type="VEuPathDB" id="PlasmoDB:PVVCY_0201130"/>
<keyword evidence="4" id="KW-0812">Transmembrane</keyword>
<dbReference type="Proteomes" id="UP000515697">
    <property type="component" value="Chromosome PVSEL_02"/>
</dbReference>